<dbReference type="OrthoDB" id="2278241at2759"/>
<proteinExistence type="predicted"/>
<accession>A0A8H7R947</accession>
<name>A0A8H7R947_9FUNG</name>
<comment type="caution">
    <text evidence="1">The sequence shown here is derived from an EMBL/GenBank/DDBJ whole genome shotgun (WGS) entry which is preliminary data.</text>
</comment>
<dbReference type="Proteomes" id="UP000650833">
    <property type="component" value="Unassembled WGS sequence"/>
</dbReference>
<evidence type="ECO:0000313" key="2">
    <source>
        <dbReference type="Proteomes" id="UP000650833"/>
    </source>
</evidence>
<dbReference type="AlphaFoldDB" id="A0A8H7R947"/>
<reference evidence="1" key="1">
    <citation type="submission" date="2020-12" db="EMBL/GenBank/DDBJ databases">
        <title>Metabolic potential, ecology and presence of endohyphal bacteria is reflected in genomic diversity of Mucoromycotina.</title>
        <authorList>
            <person name="Muszewska A."/>
            <person name="Okrasinska A."/>
            <person name="Steczkiewicz K."/>
            <person name="Drgas O."/>
            <person name="Orlowska M."/>
            <person name="Perlinska-Lenart U."/>
            <person name="Aleksandrzak-Piekarczyk T."/>
            <person name="Szatraj K."/>
            <person name="Zielenkiewicz U."/>
            <person name="Pilsyk S."/>
            <person name="Malc E."/>
            <person name="Mieczkowski P."/>
            <person name="Kruszewska J.S."/>
            <person name="Biernat P."/>
            <person name="Pawlowska J."/>
        </authorList>
    </citation>
    <scope>NUCLEOTIDE SEQUENCE</scope>
    <source>
        <strain evidence="1">CBS 226.32</strain>
    </source>
</reference>
<organism evidence="1 2">
    <name type="scientific">Mucor plumbeus</name>
    <dbReference type="NCBI Taxonomy" id="97098"/>
    <lineage>
        <taxon>Eukaryota</taxon>
        <taxon>Fungi</taxon>
        <taxon>Fungi incertae sedis</taxon>
        <taxon>Mucoromycota</taxon>
        <taxon>Mucoromycotina</taxon>
        <taxon>Mucoromycetes</taxon>
        <taxon>Mucorales</taxon>
        <taxon>Mucorineae</taxon>
        <taxon>Mucoraceae</taxon>
        <taxon>Mucor</taxon>
    </lineage>
</organism>
<keyword evidence="2" id="KW-1185">Reference proteome</keyword>
<gene>
    <name evidence="1" type="ORF">INT46_009931</name>
</gene>
<evidence type="ECO:0000313" key="1">
    <source>
        <dbReference type="EMBL" id="KAG2206644.1"/>
    </source>
</evidence>
<dbReference type="EMBL" id="JAEPRC010000144">
    <property type="protein sequence ID" value="KAG2206644.1"/>
    <property type="molecule type" value="Genomic_DNA"/>
</dbReference>
<sequence length="293" mass="33981">MDAFFVQEPWEHCQLSLDTLLQLPFTELYYQYNTEPSITHPNLIFRKSVNKFLEPSRLQDPLVFKKNAKRPNLGLLNKINRAANIDILVFTFDCNVYLSLLSCPMPPAVSLCGVDFSSYLCHKLNYQGIMVLSMTNIQAHEIAARNLWFRLMHNKVSSKANLAHTLRPPDEMYVFCSLRETTSNVLFICPTHREIWVNYFSLVFRPLKIFSLGKAYEEVMALNHSEYCLLGSALWFLIFEAFTCVITANWQAKWSNYFDSVDFDNQSVVDRAMINLRHLSSLNVLLRPISFLP</sequence>
<protein>
    <submittedName>
        <fullName evidence="1">Uncharacterized protein</fullName>
    </submittedName>
</protein>